<name>A0A0F8Y0I5_9ZZZZ</name>
<sequence length="51" mass="6043">MDDKKIINEVLKDFPLKPIGLFQAQILDKIERAIRKALVLKERQLNLKNQR</sequence>
<proteinExistence type="predicted"/>
<comment type="caution">
    <text evidence="1">The sequence shown here is derived from an EMBL/GenBank/DDBJ whole genome shotgun (WGS) entry which is preliminary data.</text>
</comment>
<reference evidence="1" key="1">
    <citation type="journal article" date="2015" name="Nature">
        <title>Complex archaea that bridge the gap between prokaryotes and eukaryotes.</title>
        <authorList>
            <person name="Spang A."/>
            <person name="Saw J.H."/>
            <person name="Jorgensen S.L."/>
            <person name="Zaremba-Niedzwiedzka K."/>
            <person name="Martijn J."/>
            <person name="Lind A.E."/>
            <person name="van Eijk R."/>
            <person name="Schleper C."/>
            <person name="Guy L."/>
            <person name="Ettema T.J."/>
        </authorList>
    </citation>
    <scope>NUCLEOTIDE SEQUENCE</scope>
</reference>
<evidence type="ECO:0000313" key="1">
    <source>
        <dbReference type="EMBL" id="KKK74857.1"/>
    </source>
</evidence>
<gene>
    <name evidence="1" type="ORF">LCGC14_2879550</name>
</gene>
<protein>
    <submittedName>
        <fullName evidence="1">Uncharacterized protein</fullName>
    </submittedName>
</protein>
<organism evidence="1">
    <name type="scientific">marine sediment metagenome</name>
    <dbReference type="NCBI Taxonomy" id="412755"/>
    <lineage>
        <taxon>unclassified sequences</taxon>
        <taxon>metagenomes</taxon>
        <taxon>ecological metagenomes</taxon>
    </lineage>
</organism>
<accession>A0A0F8Y0I5</accession>
<dbReference type="EMBL" id="LAZR01056122">
    <property type="protein sequence ID" value="KKK74857.1"/>
    <property type="molecule type" value="Genomic_DNA"/>
</dbReference>
<dbReference type="AlphaFoldDB" id="A0A0F8Y0I5"/>